<proteinExistence type="predicted"/>
<organism evidence="1">
    <name type="scientific">Siphoviridae sp. ctvph17</name>
    <dbReference type="NCBI Taxonomy" id="2825724"/>
    <lineage>
        <taxon>Viruses</taxon>
        <taxon>Duplodnaviria</taxon>
        <taxon>Heunggongvirae</taxon>
        <taxon>Uroviricota</taxon>
        <taxon>Caudoviricetes</taxon>
    </lineage>
</organism>
<evidence type="ECO:0000313" key="1">
    <source>
        <dbReference type="EMBL" id="DAF94641.1"/>
    </source>
</evidence>
<reference evidence="1" key="1">
    <citation type="journal article" date="2021" name="Proc. Natl. Acad. Sci. U.S.A.">
        <title>A Catalog of Tens of Thousands of Viruses from Human Metagenomes Reveals Hidden Associations with Chronic Diseases.</title>
        <authorList>
            <person name="Tisza M.J."/>
            <person name="Buck C.B."/>
        </authorList>
    </citation>
    <scope>NUCLEOTIDE SEQUENCE</scope>
    <source>
        <strain evidence="1">Ctvph17</strain>
    </source>
</reference>
<protein>
    <submittedName>
        <fullName evidence="1">Uncharacterized protein</fullName>
    </submittedName>
</protein>
<accession>A0A8S5UJG6</accession>
<dbReference type="EMBL" id="BK016095">
    <property type="protein sequence ID" value="DAF94641.1"/>
    <property type="molecule type" value="Genomic_DNA"/>
</dbReference>
<name>A0A8S5UJG6_9CAUD</name>
<sequence>MDRVPAISTIRHLPIIISRYHRWRPRMFLCRYSQNYASMLLAKGKHNWHNS</sequence>